<name>A0A1I3ESW2_SELRU</name>
<gene>
    <name evidence="1" type="ORF">SAMN04487861_11193</name>
</gene>
<sequence>MKIAIVGVCASGKTTLVAGLRAAGYDAYNVAQEHSCIHNFWAKRQPDIVVMIDATMPAIRKRRQVFWDESRLVTQHKRLADARAHADLYIQTDSLTVKQVRDKVIAFIEAKEAGKSA</sequence>
<dbReference type="Proteomes" id="UP000183639">
    <property type="component" value="Unassembled WGS sequence"/>
</dbReference>
<evidence type="ECO:0000313" key="1">
    <source>
        <dbReference type="EMBL" id="SFI02064.1"/>
    </source>
</evidence>
<proteinExistence type="predicted"/>
<evidence type="ECO:0000313" key="2">
    <source>
        <dbReference type="Proteomes" id="UP000183639"/>
    </source>
</evidence>
<dbReference type="EMBL" id="FOQK01000011">
    <property type="protein sequence ID" value="SFI02064.1"/>
    <property type="molecule type" value="Genomic_DNA"/>
</dbReference>
<protein>
    <submittedName>
        <fullName evidence="1">Uncharacterized protein</fullName>
    </submittedName>
</protein>
<dbReference type="AlphaFoldDB" id="A0A1I3ESW2"/>
<dbReference type="RefSeq" id="WP_075443490.1">
    <property type="nucleotide sequence ID" value="NZ_FOQK01000011.1"/>
</dbReference>
<reference evidence="1 2" key="1">
    <citation type="submission" date="2016-10" db="EMBL/GenBank/DDBJ databases">
        <authorList>
            <person name="de Groot N.N."/>
        </authorList>
    </citation>
    <scope>NUCLEOTIDE SEQUENCE [LARGE SCALE GENOMIC DNA]</scope>
    <source>
        <strain evidence="1 2">Z108</strain>
    </source>
</reference>
<accession>A0A1I3ESW2</accession>
<dbReference type="OrthoDB" id="161534at2"/>
<dbReference type="SUPFAM" id="SSF52540">
    <property type="entry name" value="P-loop containing nucleoside triphosphate hydrolases"/>
    <property type="match status" value="1"/>
</dbReference>
<organism evidence="1 2">
    <name type="scientific">Selenomonas ruminantium</name>
    <dbReference type="NCBI Taxonomy" id="971"/>
    <lineage>
        <taxon>Bacteria</taxon>
        <taxon>Bacillati</taxon>
        <taxon>Bacillota</taxon>
        <taxon>Negativicutes</taxon>
        <taxon>Selenomonadales</taxon>
        <taxon>Selenomonadaceae</taxon>
        <taxon>Selenomonas</taxon>
    </lineage>
</organism>
<dbReference type="InterPro" id="IPR027417">
    <property type="entry name" value="P-loop_NTPase"/>
</dbReference>